<dbReference type="KEGG" id="bor:COCMIDRAFT_5351"/>
<proteinExistence type="predicted"/>
<dbReference type="AlphaFoldDB" id="W6Z108"/>
<feature type="region of interest" description="Disordered" evidence="1">
    <location>
        <begin position="64"/>
        <end position="107"/>
    </location>
</feature>
<dbReference type="Proteomes" id="UP000054032">
    <property type="component" value="Unassembled WGS sequence"/>
</dbReference>
<dbReference type="GeneID" id="19124588"/>
<feature type="region of interest" description="Disordered" evidence="1">
    <location>
        <begin position="1"/>
        <end position="52"/>
    </location>
</feature>
<feature type="compositionally biased region" description="Polar residues" evidence="1">
    <location>
        <begin position="1"/>
        <end position="26"/>
    </location>
</feature>
<accession>W6Z108</accession>
<evidence type="ECO:0000313" key="3">
    <source>
        <dbReference type="Proteomes" id="UP000054032"/>
    </source>
</evidence>
<protein>
    <submittedName>
        <fullName evidence="2">Uncharacterized protein</fullName>
    </submittedName>
</protein>
<dbReference type="EMBL" id="KI963984">
    <property type="protein sequence ID" value="EUC45442.1"/>
    <property type="molecule type" value="Genomic_DNA"/>
</dbReference>
<keyword evidence="3" id="KW-1185">Reference proteome</keyword>
<dbReference type="HOGENOM" id="CLU_1517622_0_0_1"/>
<name>W6Z108_COCMI</name>
<sequence>MLSNYSTLFAKSKAQANQPRTQSTSHFFRKNDTKPKPKSTTKTPKDIHKTRDLVSRYLSSSSVTSILHLSRKPKPNTMSLLDPPKYTIGVHRPPNKDKRGARSSTGQPEWYVTYRAIMDEEEKRKKKVRKEEDKAWEKEVRRDKEKHARDKLGKEGVFADVFVLLG</sequence>
<organism evidence="2 3">
    <name type="scientific">Bipolaris oryzae ATCC 44560</name>
    <dbReference type="NCBI Taxonomy" id="930090"/>
    <lineage>
        <taxon>Eukaryota</taxon>
        <taxon>Fungi</taxon>
        <taxon>Dikarya</taxon>
        <taxon>Ascomycota</taxon>
        <taxon>Pezizomycotina</taxon>
        <taxon>Dothideomycetes</taxon>
        <taxon>Pleosporomycetidae</taxon>
        <taxon>Pleosporales</taxon>
        <taxon>Pleosporineae</taxon>
        <taxon>Pleosporaceae</taxon>
        <taxon>Bipolaris</taxon>
    </lineage>
</organism>
<gene>
    <name evidence="2" type="ORF">COCMIDRAFT_5351</name>
</gene>
<reference evidence="2 3" key="1">
    <citation type="journal article" date="2013" name="PLoS Genet.">
        <title>Comparative genome structure, secondary metabolite, and effector coding capacity across Cochliobolus pathogens.</title>
        <authorList>
            <person name="Condon B.J."/>
            <person name="Leng Y."/>
            <person name="Wu D."/>
            <person name="Bushley K.E."/>
            <person name="Ohm R.A."/>
            <person name="Otillar R."/>
            <person name="Martin J."/>
            <person name="Schackwitz W."/>
            <person name="Grimwood J."/>
            <person name="MohdZainudin N."/>
            <person name="Xue C."/>
            <person name="Wang R."/>
            <person name="Manning V.A."/>
            <person name="Dhillon B."/>
            <person name="Tu Z.J."/>
            <person name="Steffenson B.J."/>
            <person name="Salamov A."/>
            <person name="Sun H."/>
            <person name="Lowry S."/>
            <person name="LaButti K."/>
            <person name="Han J."/>
            <person name="Copeland A."/>
            <person name="Lindquist E."/>
            <person name="Barry K."/>
            <person name="Schmutz J."/>
            <person name="Baker S.E."/>
            <person name="Ciuffetti L.M."/>
            <person name="Grigoriev I.V."/>
            <person name="Zhong S."/>
            <person name="Turgeon B.G."/>
        </authorList>
    </citation>
    <scope>NUCLEOTIDE SEQUENCE [LARGE SCALE GENOMIC DNA]</scope>
    <source>
        <strain evidence="2 3">ATCC 44560</strain>
    </source>
</reference>
<dbReference type="OrthoDB" id="3693354at2759"/>
<dbReference type="RefSeq" id="XP_007688019.1">
    <property type="nucleotide sequence ID" value="XM_007689829.1"/>
</dbReference>
<evidence type="ECO:0000256" key="1">
    <source>
        <dbReference type="SAM" id="MobiDB-lite"/>
    </source>
</evidence>
<feature type="compositionally biased region" description="Basic and acidic residues" evidence="1">
    <location>
        <begin position="43"/>
        <end position="52"/>
    </location>
</feature>
<evidence type="ECO:0000313" key="2">
    <source>
        <dbReference type="EMBL" id="EUC45442.1"/>
    </source>
</evidence>